<dbReference type="EMBL" id="ABJB011138155">
    <property type="status" value="NOT_ANNOTATED_CDS"/>
    <property type="molecule type" value="Genomic_DNA"/>
</dbReference>
<name>B7P4Q3_IXOSC</name>
<dbReference type="OrthoDB" id="6515627at2759"/>
<reference evidence="3" key="2">
    <citation type="submission" date="2020-05" db="UniProtKB">
        <authorList>
            <consortium name="EnsemblMetazoa"/>
        </authorList>
    </citation>
    <scope>IDENTIFICATION</scope>
    <source>
        <strain evidence="3">wikel</strain>
    </source>
</reference>
<evidence type="ECO:0000313" key="4">
    <source>
        <dbReference type="Proteomes" id="UP000001555"/>
    </source>
</evidence>
<dbReference type="VEuPathDB" id="VectorBase:ISCW001652"/>
<protein>
    <recommendedName>
        <fullName evidence="5">Cuticle protein</fullName>
    </recommendedName>
</protein>
<dbReference type="VEuPathDB" id="VectorBase:ISCI001652"/>
<keyword evidence="1" id="KW-0732">Signal</keyword>
<evidence type="ECO:0000313" key="3">
    <source>
        <dbReference type="EnsemblMetazoa" id="ISCW001652-PA"/>
    </source>
</evidence>
<evidence type="ECO:0008006" key="5">
    <source>
        <dbReference type="Google" id="ProtNLM"/>
    </source>
</evidence>
<dbReference type="VEuPathDB" id="VectorBase:ISCP_027661"/>
<gene>
    <name evidence="2" type="ORF">IscW_ISCW001652</name>
</gene>
<dbReference type="HOGENOM" id="CLU_1654053_0_0_1"/>
<dbReference type="PaxDb" id="6945-B7P4Q3"/>
<reference evidence="2 4" key="1">
    <citation type="submission" date="2008-03" db="EMBL/GenBank/DDBJ databases">
        <title>Annotation of Ixodes scapularis.</title>
        <authorList>
            <consortium name="Ixodes scapularis Genome Project Consortium"/>
            <person name="Caler E."/>
            <person name="Hannick L.I."/>
            <person name="Bidwell S."/>
            <person name="Joardar V."/>
            <person name="Thiagarajan M."/>
            <person name="Amedeo P."/>
            <person name="Galinsky K.J."/>
            <person name="Schobel S."/>
            <person name="Inman J."/>
            <person name="Hostetler J."/>
            <person name="Miller J."/>
            <person name="Hammond M."/>
            <person name="Megy K."/>
            <person name="Lawson D."/>
            <person name="Kodira C."/>
            <person name="Sutton G."/>
            <person name="Meyer J."/>
            <person name="Hill C.A."/>
            <person name="Birren B."/>
            <person name="Nene V."/>
            <person name="Collins F."/>
            <person name="Alarcon-Chaidez F."/>
            <person name="Wikel S."/>
            <person name="Strausberg R."/>
        </authorList>
    </citation>
    <scope>NUCLEOTIDE SEQUENCE [LARGE SCALE GENOMIC DNA]</scope>
    <source>
        <strain evidence="4">Wikel</strain>
        <strain evidence="2">Wikel colony</strain>
    </source>
</reference>
<accession>B7P4Q3</accession>
<evidence type="ECO:0000256" key="1">
    <source>
        <dbReference type="SAM" id="SignalP"/>
    </source>
</evidence>
<evidence type="ECO:0000313" key="2">
    <source>
        <dbReference type="EMBL" id="EEC01575.1"/>
    </source>
</evidence>
<dbReference type="Proteomes" id="UP000001555">
    <property type="component" value="Unassembled WGS sequence"/>
</dbReference>
<dbReference type="AlphaFoldDB" id="B7P4Q3"/>
<dbReference type="InParanoid" id="B7P4Q3"/>
<feature type="chain" id="PRO_5014567899" description="Cuticle protein" evidence="1">
    <location>
        <begin position="24"/>
        <end position="160"/>
    </location>
</feature>
<keyword evidence="4" id="KW-1185">Reference proteome</keyword>
<dbReference type="EMBL" id="DS636787">
    <property type="protein sequence ID" value="EEC01575.1"/>
    <property type="molecule type" value="Genomic_DNA"/>
</dbReference>
<organism>
    <name type="scientific">Ixodes scapularis</name>
    <name type="common">Black-legged tick</name>
    <name type="synonym">Deer tick</name>
    <dbReference type="NCBI Taxonomy" id="6945"/>
    <lineage>
        <taxon>Eukaryota</taxon>
        <taxon>Metazoa</taxon>
        <taxon>Ecdysozoa</taxon>
        <taxon>Arthropoda</taxon>
        <taxon>Chelicerata</taxon>
        <taxon>Arachnida</taxon>
        <taxon>Acari</taxon>
        <taxon>Parasitiformes</taxon>
        <taxon>Ixodida</taxon>
        <taxon>Ixodoidea</taxon>
        <taxon>Ixodidae</taxon>
        <taxon>Ixodinae</taxon>
        <taxon>Ixodes</taxon>
    </lineage>
</organism>
<sequence length="160" mass="16451">MAGFNRIQLLLLHSLALWCAVNAGGLHPHTEGYSHQIHHPDGSTHHSTFIKHNTDVVPRDHDSSVYDHSSGHVVSVHSTGPHGVGAYGGGYAVQVAAAPVGVSVVQPAAAAVYSQRFAVHAAPAAAAVVHAAPAAVVHAGGEVHHKLVGPDGSILGRLKK</sequence>
<dbReference type="EnsemblMetazoa" id="ISCW001652-RA">
    <property type="protein sequence ID" value="ISCW001652-PA"/>
    <property type="gene ID" value="ISCW001652"/>
</dbReference>
<feature type="signal peptide" evidence="1">
    <location>
        <begin position="1"/>
        <end position="23"/>
    </location>
</feature>
<proteinExistence type="predicted"/>